<dbReference type="Gene3D" id="3.30.559.10">
    <property type="entry name" value="Chloramphenicol acetyltransferase-like domain"/>
    <property type="match status" value="2"/>
</dbReference>
<dbReference type="GeneID" id="59340726"/>
<dbReference type="InterPro" id="IPR023213">
    <property type="entry name" value="CAT-like_dom_sf"/>
</dbReference>
<organism evidence="1 2">
    <name type="scientific">Mycena indigotica</name>
    <dbReference type="NCBI Taxonomy" id="2126181"/>
    <lineage>
        <taxon>Eukaryota</taxon>
        <taxon>Fungi</taxon>
        <taxon>Dikarya</taxon>
        <taxon>Basidiomycota</taxon>
        <taxon>Agaricomycotina</taxon>
        <taxon>Agaricomycetes</taxon>
        <taxon>Agaricomycetidae</taxon>
        <taxon>Agaricales</taxon>
        <taxon>Marasmiineae</taxon>
        <taxon>Mycenaceae</taxon>
        <taxon>Mycena</taxon>
    </lineage>
</organism>
<keyword evidence="2" id="KW-1185">Reference proteome</keyword>
<accession>A0A8H6WFT5</accession>
<dbReference type="EMBL" id="JACAZF010000001">
    <property type="protein sequence ID" value="KAF7316097.1"/>
    <property type="molecule type" value="Genomic_DNA"/>
</dbReference>
<sequence length="487" mass="55307">MFTTNFFPSSSVEDWHVVPCTGMDVAMRDYVLTTGFVVNKRLDAKKLEDTLQSVVEAKFPRAGARWVKRGDVHEFFIPKKFNADKRACSFTTTNYEETYNSNPNRPPIDHLRSAHLQTKPFICRPTPPEFDDLFLAPTFPRSPKKFVNTGIPLLHVHASVFDDVTFIGVSAAHVLIDGAGTSTIVEAWTRVLNGESIDNIQGQPWNEDLKLVSLPPEKGNTHSVAFANALSLIQAISLVLRMIYRILFDRTDEPRYVGIPKVFLAEKKKEAMDELRAQGSTEFVGSHDLLYAWWLKEIYASQLVSDTAMLYPEFILDIRKRPIFDDGKPLSTPYINNATTRVYVPPFSFAELRSSSLGQLALGIRRANIEYTSDPTLIASNVTWRLRNPLAAEFPCYPGGFWAVQSDWRQSSFAQMDFSGAASPACKAEEPTRVEFVMVGMLTDIPLPVLRWTHYVVMEDENLVWMHFSRGVKEWEAMRRMGRVFFV</sequence>
<protein>
    <submittedName>
        <fullName evidence="1">Uncharacterized protein</fullName>
    </submittedName>
</protein>
<proteinExistence type="predicted"/>
<dbReference type="Pfam" id="PF02458">
    <property type="entry name" value="Transferase"/>
    <property type="match status" value="1"/>
</dbReference>
<comment type="caution">
    <text evidence="1">The sequence shown here is derived from an EMBL/GenBank/DDBJ whole genome shotgun (WGS) entry which is preliminary data.</text>
</comment>
<dbReference type="Proteomes" id="UP000636479">
    <property type="component" value="Unassembled WGS sequence"/>
</dbReference>
<name>A0A8H6WFT5_9AGAR</name>
<dbReference type="AlphaFoldDB" id="A0A8H6WFT5"/>
<dbReference type="RefSeq" id="XP_037226120.1">
    <property type="nucleotide sequence ID" value="XM_037358210.1"/>
</dbReference>
<evidence type="ECO:0000313" key="2">
    <source>
        <dbReference type="Proteomes" id="UP000636479"/>
    </source>
</evidence>
<gene>
    <name evidence="1" type="ORF">MIND_00127800</name>
</gene>
<evidence type="ECO:0000313" key="1">
    <source>
        <dbReference type="EMBL" id="KAF7316097.1"/>
    </source>
</evidence>
<reference evidence="1" key="1">
    <citation type="submission" date="2020-05" db="EMBL/GenBank/DDBJ databases">
        <title>Mycena genomes resolve the evolution of fungal bioluminescence.</title>
        <authorList>
            <person name="Tsai I.J."/>
        </authorList>
    </citation>
    <scope>NUCLEOTIDE SEQUENCE</scope>
    <source>
        <strain evidence="1">171206Taipei</strain>
    </source>
</reference>
<dbReference type="OrthoDB" id="21502at2759"/>